<dbReference type="Gene3D" id="2.40.160.50">
    <property type="entry name" value="membrane protein fhac: a member of the omp85/tpsb transporter family"/>
    <property type="match status" value="1"/>
</dbReference>
<protein>
    <submittedName>
        <fullName evidence="6">Surface antigen</fullName>
    </submittedName>
</protein>
<keyword evidence="7" id="KW-1185">Reference proteome</keyword>
<evidence type="ECO:0000313" key="7">
    <source>
        <dbReference type="Proteomes" id="UP000076825"/>
    </source>
</evidence>
<dbReference type="AlphaFoldDB" id="A0A157PCU8"/>
<dbReference type="RefSeq" id="WP_025513119.1">
    <property type="nucleotide sequence ID" value="NZ_JABEMF010000003.1"/>
</dbReference>
<dbReference type="Pfam" id="PF01103">
    <property type="entry name" value="Omp85"/>
    <property type="match status" value="1"/>
</dbReference>
<dbReference type="Gene3D" id="3.10.20.310">
    <property type="entry name" value="membrane protein fhac"/>
    <property type="match status" value="2"/>
</dbReference>
<evidence type="ECO:0000256" key="4">
    <source>
        <dbReference type="SAM" id="SignalP"/>
    </source>
</evidence>
<feature type="region of interest" description="Disordered" evidence="3">
    <location>
        <begin position="258"/>
        <end position="312"/>
    </location>
</feature>
<dbReference type="EMBL" id="LT546645">
    <property type="protein sequence ID" value="SAI69407.1"/>
    <property type="molecule type" value="Genomic_DNA"/>
</dbReference>
<dbReference type="GO" id="GO:0019867">
    <property type="term" value="C:outer membrane"/>
    <property type="evidence" value="ECO:0007669"/>
    <property type="project" value="InterPro"/>
</dbReference>
<accession>A0A157PCU8</accession>
<evidence type="ECO:0000313" key="6">
    <source>
        <dbReference type="EMBL" id="SAI69407.1"/>
    </source>
</evidence>
<evidence type="ECO:0000256" key="1">
    <source>
        <dbReference type="ARBA" id="ARBA00004370"/>
    </source>
</evidence>
<dbReference type="STRING" id="123899.SAMEA3906487_01778"/>
<proteinExistence type="predicted"/>
<dbReference type="KEGG" id="btrm:SAMEA390648701778"/>
<organism evidence="6 7">
    <name type="scientific">Bordetella trematum</name>
    <dbReference type="NCBI Taxonomy" id="123899"/>
    <lineage>
        <taxon>Bacteria</taxon>
        <taxon>Pseudomonadati</taxon>
        <taxon>Pseudomonadota</taxon>
        <taxon>Betaproteobacteria</taxon>
        <taxon>Burkholderiales</taxon>
        <taxon>Alcaligenaceae</taxon>
        <taxon>Bordetella</taxon>
    </lineage>
</organism>
<feature type="compositionally biased region" description="Polar residues" evidence="3">
    <location>
        <begin position="261"/>
        <end position="270"/>
    </location>
</feature>
<evidence type="ECO:0000256" key="2">
    <source>
        <dbReference type="ARBA" id="ARBA00023136"/>
    </source>
</evidence>
<evidence type="ECO:0000259" key="5">
    <source>
        <dbReference type="Pfam" id="PF01103"/>
    </source>
</evidence>
<dbReference type="eggNOG" id="COG0729">
    <property type="taxonomic scope" value="Bacteria"/>
</dbReference>
<name>A0A157PCU8_9BORD</name>
<feature type="chain" id="PRO_5009816564" evidence="4">
    <location>
        <begin position="26"/>
        <end position="641"/>
    </location>
</feature>
<evidence type="ECO:0000256" key="3">
    <source>
        <dbReference type="SAM" id="MobiDB-lite"/>
    </source>
</evidence>
<comment type="subcellular location">
    <subcellularLocation>
        <location evidence="1">Membrane</location>
    </subcellularLocation>
</comment>
<sequence length="641" mass="69626">MRSLRAGRVAAITLLMLGAATAARAERPEIIIDPGGVNPQSLTAITDAVDAIARLADDQDGGETTRLRRRARDATVAALATQGYFSPVVTLAPGTDVGGDTWDISIDPGPRAMVRSVTLKFAGRVLRPEYAARLTQWREDWGLKAGRPFVNSEWSSAKSNLLNDVSARDFMLATMTHSQAEVDAENAQVDLLVEIDSGPLVRLGQLQTQGLQRVPESLITRYVRYSEGAPYDQDKLDNWQQELQSTAFFRGAFVSLRRSGAQDNTPQKPQTPAPVAGGEARAPGASGLASVQPSGDARVSGGMPAAPSVLDSDGEVTLPVDVRVVEAPPKRAAVSIGVDDTAGARFEALYRQNVVFGQPVIMETGFGADRLRQRAFLDINLPPDAQGRRDAIGLLAQHTDIEGLDVTRYALGFTRSQERQGAGDSRVVYETRWGLLAAHDRVKIDRGDTYDLPTATLTGDWLRRDVDNKYDPREGNLIALGGGLGVTLDKGDPYLRMRLRGQKWWPIGKLDVLTVRAEVGKVWSNSRTRVPDDFGFRTGGARSIRGYRYQSIGLKQDGATVGAPTLAVGSIEYDHYFDERWGIGFFVDAGDAAESFNSMDIALGYGLGARVRTPAGPLFLDLAYGQRERDLRLHFSLGIAF</sequence>
<reference evidence="6 7" key="1">
    <citation type="submission" date="2016-04" db="EMBL/GenBank/DDBJ databases">
        <authorList>
            <consortium name="Pathogen Informatics"/>
        </authorList>
    </citation>
    <scope>NUCLEOTIDE SEQUENCE [LARGE SCALE GENOMIC DNA]</scope>
    <source>
        <strain evidence="6 7">H044680328</strain>
    </source>
</reference>
<feature type="domain" description="Bacterial surface antigen (D15)" evidence="5">
    <location>
        <begin position="445"/>
        <end position="641"/>
    </location>
</feature>
<feature type="signal peptide" evidence="4">
    <location>
        <begin position="1"/>
        <end position="25"/>
    </location>
</feature>
<dbReference type="InterPro" id="IPR000184">
    <property type="entry name" value="Bac_surfAg_D15"/>
</dbReference>
<dbReference type="Proteomes" id="UP000076825">
    <property type="component" value="Chromosome 1"/>
</dbReference>
<keyword evidence="4" id="KW-0732">Signal</keyword>
<keyword evidence="2" id="KW-0472">Membrane</keyword>
<dbReference type="PATRIC" id="fig|123899.6.peg.1766"/>
<gene>
    <name evidence="6" type="ORF">SAMEA3906487_01778</name>
</gene>